<reference evidence="1" key="1">
    <citation type="submission" date="2022-11" db="EMBL/GenBank/DDBJ databases">
        <title>Dyadobacter pollutisoli sp. nov., isolated from plastic dumped soil.</title>
        <authorList>
            <person name="Kim J.M."/>
            <person name="Kim K.R."/>
            <person name="Lee J.K."/>
            <person name="Hao L."/>
            <person name="Jeon C.O."/>
        </authorList>
    </citation>
    <scope>NUCLEOTIDE SEQUENCE</scope>
    <source>
        <strain evidence="1">U1</strain>
    </source>
</reference>
<evidence type="ECO:0008006" key="3">
    <source>
        <dbReference type="Google" id="ProtNLM"/>
    </source>
</evidence>
<evidence type="ECO:0000313" key="1">
    <source>
        <dbReference type="EMBL" id="WAC11231.1"/>
    </source>
</evidence>
<dbReference type="RefSeq" id="WP_244824213.1">
    <property type="nucleotide sequence ID" value="NZ_CP112998.1"/>
</dbReference>
<proteinExistence type="predicted"/>
<dbReference type="Proteomes" id="UP001164653">
    <property type="component" value="Chromosome"/>
</dbReference>
<evidence type="ECO:0000313" key="2">
    <source>
        <dbReference type="Proteomes" id="UP001164653"/>
    </source>
</evidence>
<dbReference type="EMBL" id="CP112998">
    <property type="protein sequence ID" value="WAC11231.1"/>
    <property type="molecule type" value="Genomic_DNA"/>
</dbReference>
<organism evidence="1 2">
    <name type="scientific">Dyadobacter pollutisoli</name>
    <dbReference type="NCBI Taxonomy" id="2910158"/>
    <lineage>
        <taxon>Bacteria</taxon>
        <taxon>Pseudomonadati</taxon>
        <taxon>Bacteroidota</taxon>
        <taxon>Cytophagia</taxon>
        <taxon>Cytophagales</taxon>
        <taxon>Spirosomataceae</taxon>
        <taxon>Dyadobacter</taxon>
    </lineage>
</organism>
<sequence length="236" mass="27134">MTDIQDYSDERLNAGCIYCGSTIEDSESNHDHVPSRSILERPLPAYLPKVQVCIKCNSGFSFDEEYFISFLSCLLSGTTDPSKQEVKSVGRALVRNPSLRTRIEDARSEAIHNGETRILWNPEWRRINNVILKNARGHAFHELGLSTASEPNYVRACPLELLDHFQRRNFEETSSFFWPEVGSRILQRLVGQLDLQEGWVIVQKGVYRYSVVQDFGVRVRTVIRDYLATEVYWSGQ</sequence>
<accession>A0A9E8NB07</accession>
<name>A0A9E8NB07_9BACT</name>
<keyword evidence="2" id="KW-1185">Reference proteome</keyword>
<dbReference type="AlphaFoldDB" id="A0A9E8NB07"/>
<dbReference type="KEGG" id="dpf:ON006_26295"/>
<protein>
    <recommendedName>
        <fullName evidence="3">HNH endonuclease</fullName>
    </recommendedName>
</protein>
<gene>
    <name evidence="1" type="ORF">ON006_26295</name>
</gene>